<evidence type="ECO:0000259" key="8">
    <source>
        <dbReference type="PROSITE" id="PS50850"/>
    </source>
</evidence>
<evidence type="ECO:0000256" key="3">
    <source>
        <dbReference type="ARBA" id="ARBA00022692"/>
    </source>
</evidence>
<dbReference type="InterPro" id="IPR020846">
    <property type="entry name" value="MFS_dom"/>
</dbReference>
<evidence type="ECO:0000256" key="1">
    <source>
        <dbReference type="ARBA" id="ARBA00004651"/>
    </source>
</evidence>
<comment type="subcellular location">
    <subcellularLocation>
        <location evidence="1">Cell membrane</location>
        <topology evidence="1">Multi-pass membrane protein</topology>
    </subcellularLocation>
</comment>
<feature type="transmembrane region" description="Helical" evidence="7">
    <location>
        <begin position="355"/>
        <end position="376"/>
    </location>
</feature>
<feature type="region of interest" description="Disordered" evidence="6">
    <location>
        <begin position="428"/>
        <end position="454"/>
    </location>
</feature>
<keyword evidence="4 7" id="KW-1133">Transmembrane helix</keyword>
<keyword evidence="3 7" id="KW-0812">Transmembrane</keyword>
<name>A0A9D2B1P8_9GAMM</name>
<dbReference type="EMBL" id="DXEV01000209">
    <property type="protein sequence ID" value="HIX57880.1"/>
    <property type="molecule type" value="Genomic_DNA"/>
</dbReference>
<proteinExistence type="predicted"/>
<dbReference type="InterPro" id="IPR050189">
    <property type="entry name" value="MFS_Efflux_Transporters"/>
</dbReference>
<feature type="transmembrane region" description="Helical" evidence="7">
    <location>
        <begin position="72"/>
        <end position="96"/>
    </location>
</feature>
<dbReference type="GO" id="GO:0022857">
    <property type="term" value="F:transmembrane transporter activity"/>
    <property type="evidence" value="ECO:0007669"/>
    <property type="project" value="InterPro"/>
</dbReference>
<accession>A0A9D2B1P8</accession>
<evidence type="ECO:0000256" key="7">
    <source>
        <dbReference type="SAM" id="Phobius"/>
    </source>
</evidence>
<evidence type="ECO:0000313" key="10">
    <source>
        <dbReference type="Proteomes" id="UP000886829"/>
    </source>
</evidence>
<dbReference type="Gene3D" id="1.20.1250.20">
    <property type="entry name" value="MFS general substrate transporter like domains"/>
    <property type="match status" value="2"/>
</dbReference>
<evidence type="ECO:0000256" key="4">
    <source>
        <dbReference type="ARBA" id="ARBA00022989"/>
    </source>
</evidence>
<feature type="domain" description="Major facilitator superfamily (MFS) profile" evidence="8">
    <location>
        <begin position="4"/>
        <end position="379"/>
    </location>
</feature>
<evidence type="ECO:0000256" key="5">
    <source>
        <dbReference type="ARBA" id="ARBA00023136"/>
    </source>
</evidence>
<organism evidence="9 10">
    <name type="scientific">Candidatus Anaerobiospirillum pullistercoris</name>
    <dbReference type="NCBI Taxonomy" id="2838452"/>
    <lineage>
        <taxon>Bacteria</taxon>
        <taxon>Pseudomonadati</taxon>
        <taxon>Pseudomonadota</taxon>
        <taxon>Gammaproteobacteria</taxon>
        <taxon>Aeromonadales</taxon>
        <taxon>Succinivibrionaceae</taxon>
        <taxon>Anaerobiospirillum</taxon>
    </lineage>
</organism>
<dbReference type="InterPro" id="IPR011701">
    <property type="entry name" value="MFS"/>
</dbReference>
<gene>
    <name evidence="9" type="ORF">H9850_10485</name>
</gene>
<keyword evidence="2" id="KW-1003">Cell membrane</keyword>
<dbReference type="CDD" id="cd17324">
    <property type="entry name" value="MFS_NepI_like"/>
    <property type="match status" value="1"/>
</dbReference>
<dbReference type="SUPFAM" id="SSF103473">
    <property type="entry name" value="MFS general substrate transporter"/>
    <property type="match status" value="1"/>
</dbReference>
<dbReference type="InterPro" id="IPR036259">
    <property type="entry name" value="MFS_trans_sf"/>
</dbReference>
<dbReference type="Pfam" id="PF07690">
    <property type="entry name" value="MFS_1"/>
    <property type="match status" value="1"/>
</dbReference>
<reference evidence="9" key="1">
    <citation type="journal article" date="2021" name="PeerJ">
        <title>Extensive microbial diversity within the chicken gut microbiome revealed by metagenomics and culture.</title>
        <authorList>
            <person name="Gilroy R."/>
            <person name="Ravi A."/>
            <person name="Getino M."/>
            <person name="Pursley I."/>
            <person name="Horton D.L."/>
            <person name="Alikhan N.F."/>
            <person name="Baker D."/>
            <person name="Gharbi K."/>
            <person name="Hall N."/>
            <person name="Watson M."/>
            <person name="Adriaenssens E.M."/>
            <person name="Foster-Nyarko E."/>
            <person name="Jarju S."/>
            <person name="Secka A."/>
            <person name="Antonio M."/>
            <person name="Oren A."/>
            <person name="Chaudhuri R.R."/>
            <person name="La Ragione R."/>
            <person name="Hildebrand F."/>
            <person name="Pallen M.J."/>
        </authorList>
    </citation>
    <scope>NUCLEOTIDE SEQUENCE</scope>
    <source>
        <strain evidence="9">USASDec5-558</strain>
    </source>
</reference>
<comment type="caution">
    <text evidence="9">The sequence shown here is derived from an EMBL/GenBank/DDBJ whole genome shotgun (WGS) entry which is preliminary data.</text>
</comment>
<feature type="transmembrane region" description="Helical" evidence="7">
    <location>
        <begin position="290"/>
        <end position="308"/>
    </location>
</feature>
<feature type="transmembrane region" description="Helical" evidence="7">
    <location>
        <begin position="157"/>
        <end position="178"/>
    </location>
</feature>
<feature type="transmembrane region" description="Helical" evidence="7">
    <location>
        <begin position="102"/>
        <end position="120"/>
    </location>
</feature>
<evidence type="ECO:0000256" key="2">
    <source>
        <dbReference type="ARBA" id="ARBA00022475"/>
    </source>
</evidence>
<feature type="transmembrane region" description="Helical" evidence="7">
    <location>
        <begin position="320"/>
        <end position="343"/>
    </location>
</feature>
<dbReference type="PANTHER" id="PTHR43124">
    <property type="entry name" value="PURINE EFFLUX PUMP PBUE"/>
    <property type="match status" value="1"/>
</dbReference>
<keyword evidence="5 7" id="KW-0472">Membrane</keyword>
<reference evidence="9" key="2">
    <citation type="submission" date="2021-04" db="EMBL/GenBank/DDBJ databases">
        <authorList>
            <person name="Gilroy R."/>
        </authorList>
    </citation>
    <scope>NUCLEOTIDE SEQUENCE</scope>
    <source>
        <strain evidence="9">USASDec5-558</strain>
    </source>
</reference>
<feature type="transmembrane region" description="Helical" evidence="7">
    <location>
        <begin position="44"/>
        <end position="60"/>
    </location>
</feature>
<feature type="transmembrane region" description="Helical" evidence="7">
    <location>
        <begin position="233"/>
        <end position="254"/>
    </location>
</feature>
<feature type="transmembrane region" description="Helical" evidence="7">
    <location>
        <begin position="266"/>
        <end position="284"/>
    </location>
</feature>
<feature type="transmembrane region" description="Helical" evidence="7">
    <location>
        <begin position="127"/>
        <end position="151"/>
    </location>
</feature>
<dbReference type="PROSITE" id="PS50850">
    <property type="entry name" value="MFS"/>
    <property type="match status" value="1"/>
</dbReference>
<dbReference type="PANTHER" id="PTHR43124:SF6">
    <property type="entry name" value="TRANSPORTER ARAJ-RELATED"/>
    <property type="match status" value="1"/>
</dbReference>
<evidence type="ECO:0000313" key="9">
    <source>
        <dbReference type="EMBL" id="HIX57880.1"/>
    </source>
</evidence>
<dbReference type="AlphaFoldDB" id="A0A9D2B1P8"/>
<feature type="transmembrane region" description="Helical" evidence="7">
    <location>
        <begin position="199"/>
        <end position="221"/>
    </location>
</feature>
<dbReference type="Proteomes" id="UP000886829">
    <property type="component" value="Unassembled WGS sequence"/>
</dbReference>
<sequence length="454" mass="48753">MIKGLIALAFGALSFGVSEFVVMGLLPYFAMDFDVEIATAGHTISAYAFGVCFGVFYMMFSRKLNLKLSICIVVFCHLLGMVLTAVASDFIFLLIARFISGLPHGCFFGLGAIIASRIATAGHGSSAMALMLAGQTVSNVFGVPLGTALAHNFSWRAIFVLMTIWAVLVLLSLWRWLPDLGKMEDHGFMKQFEFLKKRAPYLIGLSILLGNGGLFCLQSYVSPILTDFMGLDLAYVPTVLIVMGIAMTIYNLIAGRLSDIFTPAQVSLAIFISCIAAAICIFFFGNMLWLGLVLMVYCTGCLFGLSTPQQVSILRVSPGGELIGVAFGQVAFNFGNAVGAFLGGLPMEHGYGVQYTVAVSVGLMSLGTLALLFFSLKDEAYFTALYKAAQQKRMAEARAAAEKALAINIEADRDHGTLSVSVANNADEHQHAEPTNAVAETSAQEAMAAYTPRQ</sequence>
<evidence type="ECO:0000256" key="6">
    <source>
        <dbReference type="SAM" id="MobiDB-lite"/>
    </source>
</evidence>
<dbReference type="GO" id="GO:0005886">
    <property type="term" value="C:plasma membrane"/>
    <property type="evidence" value="ECO:0007669"/>
    <property type="project" value="UniProtKB-SubCell"/>
</dbReference>
<protein>
    <submittedName>
        <fullName evidence="9">MFS transporter</fullName>
    </submittedName>
</protein>